<evidence type="ECO:0000313" key="2">
    <source>
        <dbReference type="EMBL" id="KZP32737.1"/>
    </source>
</evidence>
<reference evidence="2 3" key="1">
    <citation type="journal article" date="2016" name="Mol. Biol. Evol.">
        <title>Comparative Genomics of Early-Diverging Mushroom-Forming Fungi Provides Insights into the Origins of Lignocellulose Decay Capabilities.</title>
        <authorList>
            <person name="Nagy L.G."/>
            <person name="Riley R."/>
            <person name="Tritt A."/>
            <person name="Adam C."/>
            <person name="Daum C."/>
            <person name="Floudas D."/>
            <person name="Sun H."/>
            <person name="Yadav J.S."/>
            <person name="Pangilinan J."/>
            <person name="Larsson K.H."/>
            <person name="Matsuura K."/>
            <person name="Barry K."/>
            <person name="Labutti K."/>
            <person name="Kuo R."/>
            <person name="Ohm R.A."/>
            <person name="Bhattacharya S.S."/>
            <person name="Shirouzu T."/>
            <person name="Yoshinaga Y."/>
            <person name="Martin F.M."/>
            <person name="Grigoriev I.V."/>
            <person name="Hibbett D.S."/>
        </authorList>
    </citation>
    <scope>NUCLEOTIDE SEQUENCE [LARGE SCALE GENOMIC DNA]</scope>
    <source>
        <strain evidence="2 3">CBS 109695</strain>
    </source>
</reference>
<evidence type="ECO:0000313" key="3">
    <source>
        <dbReference type="Proteomes" id="UP000076532"/>
    </source>
</evidence>
<dbReference type="AlphaFoldDB" id="A0A166VHJ3"/>
<dbReference type="Proteomes" id="UP000076532">
    <property type="component" value="Unassembled WGS sequence"/>
</dbReference>
<evidence type="ECO:0000256" key="1">
    <source>
        <dbReference type="SAM" id="MobiDB-lite"/>
    </source>
</evidence>
<dbReference type="Pfam" id="PF18759">
    <property type="entry name" value="Plavaka"/>
    <property type="match status" value="1"/>
</dbReference>
<gene>
    <name evidence="2" type="ORF">FIBSPDRAFT_1036426</name>
</gene>
<feature type="region of interest" description="Disordered" evidence="1">
    <location>
        <begin position="1"/>
        <end position="77"/>
    </location>
</feature>
<accession>A0A166VHJ3</accession>
<dbReference type="STRING" id="436010.A0A166VHJ3"/>
<sequence length="868" mass="98322">MHQASHTIQASPPAPNHEDVHMGLGENDDPCAQSPPPPSNSRSPAPPDAHQSKIPHPHLTGRPCDAEGNFLPTDVPPPPRPGVFGDWSPYADEVQFRTADFLYRKVEMSGGNINELMELWAMSAGERGDFSPFDSFDHMYAAIDATKVGDTPWKCFSTTYTGNLGEDAPTWQLADYEVWYRDPDVVIANLLANPDFDKQFDYAPYIELDKSGQRRWRSMLCPIVLGADKTTVSVATGHVEYHPLYLSIGNVHNSVRRAHHNAVVPIGFLAIPKADRKYDDNVAFWTFKRQLYHSSIAAILRTLRDGMLKPVIRLCPDGHFRRVIYDLAAFIADYPEQVLLAGIVQGWCPKCTAQSSNLDGLGGMRSRAYDEELMEELDSDQLWDNYGIDDDITPFTSDFPRADIHEMLSSDLLHQLIKGVFKDHLVLWVGEYLECEHGNARAREILDDIDRRIAATPAFPGLRRFPHGRRFKQWTGDDSKALMKVYIAALVGYLPSEIIKCFSSFMDACYIARRADFDVTTLDAFDVAVTNFHHHREIFCTSGVRPAGFNLPRQHALKHYRRHIEEFGAPGGLCSSITESRHITAVKKPWRRSNRYAALGQMLRTNQRLDKLASARTHFVEVGMLPPSHEPTPLPDQNGENDDEGPVDDIVMGDVQLARTRARNYPRTITELADHVNEPTLPHLANIFLAEQLNVEEIIITSKISVFNSAAATFYAPSDPSGIRGLRRERIRSTPSWRGRGSRRDTAFVVEDQDKPGMKGLRVVRVKLFFSFMHDGTTYPCALVEWYKTFGRKPHADTGMWEVRPEYTGAHRDMSVLHLDTFLRGAHLLPFFDSRPLPFGFDYTYTLDLFRSFFVNKFIDHHAHEIAY</sequence>
<evidence type="ECO:0008006" key="4">
    <source>
        <dbReference type="Google" id="ProtNLM"/>
    </source>
</evidence>
<keyword evidence="3" id="KW-1185">Reference proteome</keyword>
<feature type="compositionally biased region" description="Polar residues" evidence="1">
    <location>
        <begin position="1"/>
        <end position="10"/>
    </location>
</feature>
<dbReference type="OrthoDB" id="3199698at2759"/>
<feature type="region of interest" description="Disordered" evidence="1">
    <location>
        <begin position="624"/>
        <end position="644"/>
    </location>
</feature>
<dbReference type="EMBL" id="KV417484">
    <property type="protein sequence ID" value="KZP32737.1"/>
    <property type="molecule type" value="Genomic_DNA"/>
</dbReference>
<protein>
    <recommendedName>
        <fullName evidence="4">CxC2-like cysteine cluster KDZ transposase-associated domain-containing protein</fullName>
    </recommendedName>
</protein>
<proteinExistence type="predicted"/>
<dbReference type="InterPro" id="IPR041078">
    <property type="entry name" value="Plavaka"/>
</dbReference>
<name>A0A166VHJ3_9AGAM</name>
<organism evidence="2 3">
    <name type="scientific">Athelia psychrophila</name>
    <dbReference type="NCBI Taxonomy" id="1759441"/>
    <lineage>
        <taxon>Eukaryota</taxon>
        <taxon>Fungi</taxon>
        <taxon>Dikarya</taxon>
        <taxon>Basidiomycota</taxon>
        <taxon>Agaricomycotina</taxon>
        <taxon>Agaricomycetes</taxon>
        <taxon>Agaricomycetidae</taxon>
        <taxon>Atheliales</taxon>
        <taxon>Atheliaceae</taxon>
        <taxon>Athelia</taxon>
    </lineage>
</organism>
<feature type="compositionally biased region" description="Pro residues" evidence="1">
    <location>
        <begin position="33"/>
        <end position="47"/>
    </location>
</feature>